<dbReference type="Proteomes" id="UP000296049">
    <property type="component" value="Unassembled WGS sequence"/>
</dbReference>
<accession>R0LM86</accession>
<dbReference type="AlphaFoldDB" id="R0LM86"/>
<name>R0LM86_ANAPL</name>
<organism evidence="1 2">
    <name type="scientific">Anas platyrhynchos</name>
    <name type="common">Mallard</name>
    <name type="synonym">Anas boschas</name>
    <dbReference type="NCBI Taxonomy" id="8839"/>
    <lineage>
        <taxon>Eukaryota</taxon>
        <taxon>Metazoa</taxon>
        <taxon>Chordata</taxon>
        <taxon>Craniata</taxon>
        <taxon>Vertebrata</taxon>
        <taxon>Euteleostomi</taxon>
        <taxon>Archelosauria</taxon>
        <taxon>Archosauria</taxon>
        <taxon>Dinosauria</taxon>
        <taxon>Saurischia</taxon>
        <taxon>Theropoda</taxon>
        <taxon>Coelurosauria</taxon>
        <taxon>Aves</taxon>
        <taxon>Neognathae</taxon>
        <taxon>Galloanserae</taxon>
        <taxon>Anseriformes</taxon>
        <taxon>Anatidae</taxon>
        <taxon>Anatinae</taxon>
        <taxon>Anas</taxon>
    </lineage>
</organism>
<keyword evidence="2" id="KW-1185">Reference proteome</keyword>
<protein>
    <submittedName>
        <fullName evidence="1">Uncharacterized protein</fullName>
    </submittedName>
</protein>
<reference evidence="2" key="1">
    <citation type="journal article" date="2013" name="Nat. Genet.">
        <title>The duck genome and transcriptome provide insight into an avian influenza virus reservoir species.</title>
        <authorList>
            <person name="Huang Y."/>
            <person name="Li Y."/>
            <person name="Burt D.W."/>
            <person name="Chen H."/>
            <person name="Zhang Y."/>
            <person name="Qian W."/>
            <person name="Kim H."/>
            <person name="Gan S."/>
            <person name="Zhao Y."/>
            <person name="Li J."/>
            <person name="Yi K."/>
            <person name="Feng H."/>
            <person name="Zhu P."/>
            <person name="Li B."/>
            <person name="Liu Q."/>
            <person name="Fairley S."/>
            <person name="Magor K.E."/>
            <person name="Du Z."/>
            <person name="Hu X."/>
            <person name="Goodman L."/>
            <person name="Tafer H."/>
            <person name="Vignal A."/>
            <person name="Lee T."/>
            <person name="Kim K.W."/>
            <person name="Sheng Z."/>
            <person name="An Y."/>
            <person name="Searle S."/>
            <person name="Herrero J."/>
            <person name="Groenen M.A."/>
            <person name="Crooijmans R.P."/>
            <person name="Faraut T."/>
            <person name="Cai Q."/>
            <person name="Webster R.G."/>
            <person name="Aldridge J.R."/>
            <person name="Warren W.C."/>
            <person name="Bartschat S."/>
            <person name="Kehr S."/>
            <person name="Marz M."/>
            <person name="Stadler P.F."/>
            <person name="Smith J."/>
            <person name="Kraus R.H."/>
            <person name="Zhao Y."/>
            <person name="Ren L."/>
            <person name="Fei J."/>
            <person name="Morisson M."/>
            <person name="Kaiser P."/>
            <person name="Griffin D.K."/>
            <person name="Rao M."/>
            <person name="Pitel F."/>
            <person name="Wang J."/>
            <person name="Li N."/>
        </authorList>
    </citation>
    <scope>NUCLEOTIDE SEQUENCE [LARGE SCALE GENOMIC DNA]</scope>
</reference>
<dbReference type="EMBL" id="KB743076">
    <property type="protein sequence ID" value="EOB01533.1"/>
    <property type="molecule type" value="Genomic_DNA"/>
</dbReference>
<gene>
    <name evidence="1" type="ORF">Anapl_08295</name>
</gene>
<evidence type="ECO:0000313" key="2">
    <source>
        <dbReference type="Proteomes" id="UP000296049"/>
    </source>
</evidence>
<proteinExistence type="predicted"/>
<sequence length="360" mass="40279">MQNRHVFRGTQFVRHTLAMENSQDVGNPPGNWRPEIQALLILMIFGTPGVGTEPSWAEATVCQIHWMNAKKTLIHSNTETTCHYSHCQYLKTCDLCCWQSNILQPKALHFDAGFGTSMLYCFMQTTYNGSGKVVTGPCPLLNTAALKALRKELSQLLSHQSAFPLKYKSPKALSKAKKIMEAMTPMTSSASVRPRQDKSKSWRYTTLKLLIPREQTLYRVQYLSRRQATLLKHPRPNLRNALPRFLPPPDHALCTNLAQHPGTSSSRASTKGCIPAACHFPEQSSQHVCARWGGRQDTLLRERFSNLHLHKRDFSCVKSVSSARTAEHQAVLAVICQPYNSSIDKAAATGFDKCAGLAFL</sequence>
<evidence type="ECO:0000313" key="1">
    <source>
        <dbReference type="EMBL" id="EOB01533.1"/>
    </source>
</evidence>